<protein>
    <submittedName>
        <fullName evidence="1">Uncharacterized protein</fullName>
    </submittedName>
</protein>
<proteinExistence type="predicted"/>
<organism evidence="1">
    <name type="scientific">Anguilla anguilla</name>
    <name type="common">European freshwater eel</name>
    <name type="synonym">Muraena anguilla</name>
    <dbReference type="NCBI Taxonomy" id="7936"/>
    <lineage>
        <taxon>Eukaryota</taxon>
        <taxon>Metazoa</taxon>
        <taxon>Chordata</taxon>
        <taxon>Craniata</taxon>
        <taxon>Vertebrata</taxon>
        <taxon>Euteleostomi</taxon>
        <taxon>Actinopterygii</taxon>
        <taxon>Neopterygii</taxon>
        <taxon>Teleostei</taxon>
        <taxon>Anguilliformes</taxon>
        <taxon>Anguillidae</taxon>
        <taxon>Anguilla</taxon>
    </lineage>
</organism>
<dbReference type="EMBL" id="GBXM01104742">
    <property type="protein sequence ID" value="JAH03835.1"/>
    <property type="molecule type" value="Transcribed_RNA"/>
</dbReference>
<reference evidence="1" key="2">
    <citation type="journal article" date="2015" name="Fish Shellfish Immunol.">
        <title>Early steps in the European eel (Anguilla anguilla)-Vibrio vulnificus interaction in the gills: Role of the RtxA13 toxin.</title>
        <authorList>
            <person name="Callol A."/>
            <person name="Pajuelo D."/>
            <person name="Ebbesson L."/>
            <person name="Teles M."/>
            <person name="MacKenzie S."/>
            <person name="Amaro C."/>
        </authorList>
    </citation>
    <scope>NUCLEOTIDE SEQUENCE</scope>
</reference>
<dbReference type="AlphaFoldDB" id="A0A0E9PID1"/>
<accession>A0A0E9PID1</accession>
<sequence length="48" mass="5064">MTNRAANGVLTAIAHYPSKHLALVIVLISPIPLGKVVVFHNSPCIDTA</sequence>
<name>A0A0E9PID1_ANGAN</name>
<reference evidence="1" key="1">
    <citation type="submission" date="2014-11" db="EMBL/GenBank/DDBJ databases">
        <authorList>
            <person name="Amaro Gonzalez C."/>
        </authorList>
    </citation>
    <scope>NUCLEOTIDE SEQUENCE</scope>
</reference>
<evidence type="ECO:0000313" key="1">
    <source>
        <dbReference type="EMBL" id="JAH03835.1"/>
    </source>
</evidence>